<feature type="transmembrane region" description="Helical" evidence="7">
    <location>
        <begin position="94"/>
        <end position="118"/>
    </location>
</feature>
<feature type="transmembrane region" description="Helical" evidence="7">
    <location>
        <begin position="273"/>
        <end position="294"/>
    </location>
</feature>
<dbReference type="InterPro" id="IPR000515">
    <property type="entry name" value="MetI-like"/>
</dbReference>
<reference evidence="9" key="1">
    <citation type="submission" date="2022-07" db="EMBL/GenBank/DDBJ databases">
        <title>Complete Genome Sequence of the Radioresistant Bacterium Deinococcus aetherius ST0316, Isolated from the Air Dust collected in Lower Stratosphere above Japan.</title>
        <authorList>
            <person name="Satoh K."/>
            <person name="Hagiwara K."/>
            <person name="Katsumata K."/>
            <person name="Kubo A."/>
            <person name="Yokobori S."/>
            <person name="Yamagishi A."/>
            <person name="Oono Y."/>
            <person name="Narumi I."/>
        </authorList>
    </citation>
    <scope>NUCLEOTIDE SEQUENCE</scope>
    <source>
        <strain evidence="9">ST0316</strain>
        <plasmid evidence="9">pDAETH-2</plasmid>
    </source>
</reference>
<geneLocation type="plasmid" evidence="9 10">
    <name>pDAETH-2</name>
</geneLocation>
<proteinExistence type="inferred from homology"/>
<comment type="subcellular location">
    <subcellularLocation>
        <location evidence="1 7">Cell membrane</location>
        <topology evidence="1 7">Multi-pass membrane protein</topology>
    </subcellularLocation>
</comment>
<evidence type="ECO:0000313" key="9">
    <source>
        <dbReference type="EMBL" id="BDP44108.1"/>
    </source>
</evidence>
<dbReference type="CDD" id="cd06261">
    <property type="entry name" value="TM_PBP2"/>
    <property type="match status" value="1"/>
</dbReference>
<keyword evidence="10" id="KW-1185">Reference proteome</keyword>
<dbReference type="SUPFAM" id="SSF161098">
    <property type="entry name" value="MetI-like"/>
    <property type="match status" value="1"/>
</dbReference>
<dbReference type="PANTHER" id="PTHR43744:SF3">
    <property type="entry name" value="LACTOSE TRANSPORT SYSTEM PERMEASE PROTEIN LACG"/>
    <property type="match status" value="1"/>
</dbReference>
<keyword evidence="9" id="KW-0614">Plasmid</keyword>
<dbReference type="Gene3D" id="1.10.3720.10">
    <property type="entry name" value="MetI-like"/>
    <property type="match status" value="1"/>
</dbReference>
<organism evidence="9 10">
    <name type="scientific">Deinococcus aetherius</name>
    <dbReference type="NCBI Taxonomy" id="200252"/>
    <lineage>
        <taxon>Bacteria</taxon>
        <taxon>Thermotogati</taxon>
        <taxon>Deinococcota</taxon>
        <taxon>Deinococci</taxon>
        <taxon>Deinococcales</taxon>
        <taxon>Deinococcaceae</taxon>
        <taxon>Deinococcus</taxon>
    </lineage>
</organism>
<dbReference type="Proteomes" id="UP001064971">
    <property type="component" value="Plasmid pDAETH-2"/>
</dbReference>
<dbReference type="EMBL" id="AP026562">
    <property type="protein sequence ID" value="BDP44108.1"/>
    <property type="molecule type" value="Genomic_DNA"/>
</dbReference>
<gene>
    <name evidence="9" type="ORF">DAETH_40770</name>
</gene>
<evidence type="ECO:0000256" key="7">
    <source>
        <dbReference type="RuleBase" id="RU363032"/>
    </source>
</evidence>
<evidence type="ECO:0000256" key="3">
    <source>
        <dbReference type="ARBA" id="ARBA00022475"/>
    </source>
</evidence>
<accession>A0ABM8AJV2</accession>
<feature type="transmembrane region" description="Helical" evidence="7">
    <location>
        <begin position="27"/>
        <end position="49"/>
    </location>
</feature>
<dbReference type="Pfam" id="PF00528">
    <property type="entry name" value="BPD_transp_1"/>
    <property type="match status" value="1"/>
</dbReference>
<name>A0ABM8AJV2_9DEIO</name>
<feature type="domain" description="ABC transmembrane type-1" evidence="8">
    <location>
        <begin position="95"/>
        <end position="294"/>
    </location>
</feature>
<evidence type="ECO:0000256" key="5">
    <source>
        <dbReference type="ARBA" id="ARBA00022989"/>
    </source>
</evidence>
<comment type="similarity">
    <text evidence="7">Belongs to the binding-protein-dependent transport system permease family.</text>
</comment>
<feature type="transmembrane region" description="Helical" evidence="7">
    <location>
        <begin position="169"/>
        <end position="189"/>
    </location>
</feature>
<feature type="transmembrane region" description="Helical" evidence="7">
    <location>
        <begin position="130"/>
        <end position="149"/>
    </location>
</feature>
<evidence type="ECO:0000256" key="2">
    <source>
        <dbReference type="ARBA" id="ARBA00022448"/>
    </source>
</evidence>
<evidence type="ECO:0000256" key="6">
    <source>
        <dbReference type="ARBA" id="ARBA00023136"/>
    </source>
</evidence>
<keyword evidence="3" id="KW-1003">Cell membrane</keyword>
<protein>
    <submittedName>
        <fullName evidence="9">Sugar ABC transporter permease</fullName>
    </submittedName>
</protein>
<feature type="transmembrane region" description="Helical" evidence="7">
    <location>
        <begin position="218"/>
        <end position="236"/>
    </location>
</feature>
<keyword evidence="6 7" id="KW-0472">Membrane</keyword>
<evidence type="ECO:0000259" key="8">
    <source>
        <dbReference type="PROSITE" id="PS50928"/>
    </source>
</evidence>
<evidence type="ECO:0000256" key="1">
    <source>
        <dbReference type="ARBA" id="ARBA00004651"/>
    </source>
</evidence>
<evidence type="ECO:0000256" key="4">
    <source>
        <dbReference type="ARBA" id="ARBA00022692"/>
    </source>
</evidence>
<dbReference type="PANTHER" id="PTHR43744">
    <property type="entry name" value="ABC TRANSPORTER PERMEASE PROTEIN MG189-RELATED-RELATED"/>
    <property type="match status" value="1"/>
</dbReference>
<keyword evidence="5 7" id="KW-1133">Transmembrane helix</keyword>
<dbReference type="PROSITE" id="PS50928">
    <property type="entry name" value="ABC_TM1"/>
    <property type="match status" value="1"/>
</dbReference>
<sequence>MTRAVPAAPPVTRTVTRRRGRPVLRQALTYLVLFAIFLFAAFPLIWTFVISVTDSNAVTTGRTVYDFPASLFPQRITLANFFNVVQTYPAIGRAFLNSLLISGLSVVLTVIVSALAAYPLARHEFRGRALIFGVILATMVLPTETSFLVNMLTLAHLRQVPVIGPLLGLGSYLGVVLPTVSTAFGIFLMRQAFLAIPQSLLEAARIDGAGEGLIFRRVMLPLAVPSIAALSIFTLVNTWNSYFWPSIALTGAQDKFPLAVEMLKLKGAFNDNIFNTAAGAVIMMVPILLLFLFAQRFFMRGLEGAVK</sequence>
<dbReference type="RefSeq" id="WP_264778466.1">
    <property type="nucleotide sequence ID" value="NZ_AP026562.1"/>
</dbReference>
<dbReference type="InterPro" id="IPR035906">
    <property type="entry name" value="MetI-like_sf"/>
</dbReference>
<keyword evidence="4 7" id="KW-0812">Transmembrane</keyword>
<keyword evidence="2 7" id="KW-0813">Transport</keyword>
<evidence type="ECO:0000313" key="10">
    <source>
        <dbReference type="Proteomes" id="UP001064971"/>
    </source>
</evidence>